<dbReference type="Gene3D" id="1.25.40.10">
    <property type="entry name" value="Tetratricopeptide repeat domain"/>
    <property type="match status" value="2"/>
</dbReference>
<dbReference type="PANTHER" id="PTHR24421:SF10">
    <property type="entry name" value="NITRATE_NITRITE SENSOR PROTEIN NARQ"/>
    <property type="match status" value="1"/>
</dbReference>
<protein>
    <recommendedName>
        <fullName evidence="2">histidine kinase</fullName>
        <ecNumber evidence="2">2.7.13.3</ecNumber>
    </recommendedName>
</protein>
<dbReference type="InterPro" id="IPR011990">
    <property type="entry name" value="TPR-like_helical_dom_sf"/>
</dbReference>
<name>A0A2S0RD13_9FLAO</name>
<dbReference type="Pfam" id="PF07730">
    <property type="entry name" value="HisKA_3"/>
    <property type="match status" value="1"/>
</dbReference>
<dbReference type="InterPro" id="IPR036890">
    <property type="entry name" value="HATPase_C_sf"/>
</dbReference>
<dbReference type="CDD" id="cd16917">
    <property type="entry name" value="HATPase_UhpB-NarQ-NarX-like"/>
    <property type="match status" value="1"/>
</dbReference>
<evidence type="ECO:0000256" key="1">
    <source>
        <dbReference type="ARBA" id="ARBA00000085"/>
    </source>
</evidence>
<dbReference type="GO" id="GO:0016020">
    <property type="term" value="C:membrane"/>
    <property type="evidence" value="ECO:0007669"/>
    <property type="project" value="InterPro"/>
</dbReference>
<accession>A0A2S0RD13</accession>
<keyword evidence="9" id="KW-0472">Membrane</keyword>
<dbReference type="GO" id="GO:0000155">
    <property type="term" value="F:phosphorelay sensor kinase activity"/>
    <property type="evidence" value="ECO:0007669"/>
    <property type="project" value="InterPro"/>
</dbReference>
<dbReference type="OrthoDB" id="9778366at2"/>
<feature type="domain" description="Histidine kinase" evidence="10">
    <location>
        <begin position="550"/>
        <end position="634"/>
    </location>
</feature>
<dbReference type="InterPro" id="IPR011712">
    <property type="entry name" value="Sig_transdc_His_kin_sub3_dim/P"/>
</dbReference>
<dbReference type="SUPFAM" id="SSF48452">
    <property type="entry name" value="TPR-like"/>
    <property type="match status" value="1"/>
</dbReference>
<evidence type="ECO:0000256" key="4">
    <source>
        <dbReference type="ARBA" id="ARBA00022679"/>
    </source>
</evidence>
<dbReference type="SUPFAM" id="SSF55874">
    <property type="entry name" value="ATPase domain of HSP90 chaperone/DNA topoisomerase II/histidine kinase"/>
    <property type="match status" value="1"/>
</dbReference>
<evidence type="ECO:0000256" key="7">
    <source>
        <dbReference type="ARBA" id="ARBA00022840"/>
    </source>
</evidence>
<proteinExistence type="predicted"/>
<keyword evidence="9" id="KW-1133">Transmembrane helix</keyword>
<dbReference type="InterPro" id="IPR003594">
    <property type="entry name" value="HATPase_dom"/>
</dbReference>
<reference evidence="11 12" key="1">
    <citation type="submission" date="2018-04" db="EMBL/GenBank/DDBJ databases">
        <title>Genome sequencing of Flavobacterium sp. HYN0048.</title>
        <authorList>
            <person name="Yi H."/>
            <person name="Baek C."/>
        </authorList>
    </citation>
    <scope>NUCLEOTIDE SEQUENCE [LARGE SCALE GENOMIC DNA]</scope>
    <source>
        <strain evidence="11 12">HYN0048</strain>
    </source>
</reference>
<evidence type="ECO:0000313" key="12">
    <source>
        <dbReference type="Proteomes" id="UP000244193"/>
    </source>
</evidence>
<dbReference type="GO" id="GO:0005524">
    <property type="term" value="F:ATP binding"/>
    <property type="evidence" value="ECO:0007669"/>
    <property type="project" value="UniProtKB-KW"/>
</dbReference>
<keyword evidence="6" id="KW-0418">Kinase</keyword>
<gene>
    <name evidence="11" type="ORF">HYN48_04635</name>
</gene>
<evidence type="ECO:0000256" key="2">
    <source>
        <dbReference type="ARBA" id="ARBA00012438"/>
    </source>
</evidence>
<evidence type="ECO:0000313" key="11">
    <source>
        <dbReference type="EMBL" id="AWA29429.1"/>
    </source>
</evidence>
<dbReference type="SMART" id="SM00028">
    <property type="entry name" value="TPR"/>
    <property type="match status" value="4"/>
</dbReference>
<keyword evidence="3" id="KW-0597">Phosphoprotein</keyword>
<dbReference type="SMART" id="SM00387">
    <property type="entry name" value="HATPase_c"/>
    <property type="match status" value="1"/>
</dbReference>
<evidence type="ECO:0000256" key="6">
    <source>
        <dbReference type="ARBA" id="ARBA00022777"/>
    </source>
</evidence>
<keyword evidence="12" id="KW-1185">Reference proteome</keyword>
<dbReference type="Proteomes" id="UP000244193">
    <property type="component" value="Chromosome"/>
</dbReference>
<keyword evidence="9" id="KW-0812">Transmembrane</keyword>
<evidence type="ECO:0000256" key="8">
    <source>
        <dbReference type="ARBA" id="ARBA00023012"/>
    </source>
</evidence>
<keyword evidence="4" id="KW-0808">Transferase</keyword>
<dbReference type="EMBL" id="CP028811">
    <property type="protein sequence ID" value="AWA29429.1"/>
    <property type="molecule type" value="Genomic_DNA"/>
</dbReference>
<dbReference type="Gene3D" id="3.30.565.10">
    <property type="entry name" value="Histidine kinase-like ATPase, C-terminal domain"/>
    <property type="match status" value="1"/>
</dbReference>
<dbReference type="AlphaFoldDB" id="A0A2S0RD13"/>
<dbReference type="GO" id="GO:0046983">
    <property type="term" value="F:protein dimerization activity"/>
    <property type="evidence" value="ECO:0007669"/>
    <property type="project" value="InterPro"/>
</dbReference>
<evidence type="ECO:0000256" key="3">
    <source>
        <dbReference type="ARBA" id="ARBA00022553"/>
    </source>
</evidence>
<dbReference type="InterPro" id="IPR005467">
    <property type="entry name" value="His_kinase_dom"/>
</dbReference>
<dbReference type="PANTHER" id="PTHR24421">
    <property type="entry name" value="NITRATE/NITRITE SENSOR PROTEIN NARX-RELATED"/>
    <property type="match status" value="1"/>
</dbReference>
<dbReference type="Pfam" id="PF02518">
    <property type="entry name" value="HATPase_c"/>
    <property type="match status" value="1"/>
</dbReference>
<dbReference type="Gene3D" id="1.20.5.1930">
    <property type="match status" value="1"/>
</dbReference>
<dbReference type="KEGG" id="fmg:HYN48_04635"/>
<keyword evidence="7" id="KW-0067">ATP-binding</keyword>
<evidence type="ECO:0000259" key="10">
    <source>
        <dbReference type="PROSITE" id="PS50109"/>
    </source>
</evidence>
<dbReference type="EC" id="2.7.13.3" evidence="2"/>
<organism evidence="11 12">
    <name type="scientific">Flavobacterium magnum</name>
    <dbReference type="NCBI Taxonomy" id="2162713"/>
    <lineage>
        <taxon>Bacteria</taxon>
        <taxon>Pseudomonadati</taxon>
        <taxon>Bacteroidota</taxon>
        <taxon>Flavobacteriia</taxon>
        <taxon>Flavobacteriales</taxon>
        <taxon>Flavobacteriaceae</taxon>
        <taxon>Flavobacterium</taxon>
    </lineage>
</organism>
<feature type="transmembrane region" description="Helical" evidence="9">
    <location>
        <begin position="391"/>
        <end position="411"/>
    </location>
</feature>
<keyword evidence="8" id="KW-0902">Two-component regulatory system</keyword>
<evidence type="ECO:0000256" key="9">
    <source>
        <dbReference type="SAM" id="Phobius"/>
    </source>
</evidence>
<sequence>MKQFFTILFISLGCSISVYGQKDRNVLLQELSKSKQDTTKVYLLLDVAETYIDDPKNFKQYLQKSFSLSKKLNHPNGEGRYYQLMAKFYSYQNEPDSCVYFAKKGVENARKLKFDKQAQSYSNLAYAYTMKGYPDSTRFALLKALHIEEKLKPDPYRLAILYVNLSANSYAIHDYKKMIAYSQKSLYYANKHPKKRFLAEAHINLGLGFTNDKALDSADYHYSRALELAYKNQNIIQQLYVLENITDLWNIKRNYPKMLETATIFHKISKANPEFVSEWIKSDRLLGRAYLFNNQIDKAKSYAEIALKNSTKEKDNPENVMQVHYLMYELETRLGNYSKAEDHYTVYDSIDNVFRGEETQQNINILNTKFKVEKKNAELKLQKAALQRKEMTIFFLSFGIVALVVLGWFVYKNREKKQKIASQIQQIVASKSIIKTQEDERTRIAKDLHDGLGGLLSGVKQSLHSMKNSFIMEANEAQSFENTIDILDQGIRDLRNIAHNMIPENLIKFGLETATRDYCSYIGHSNALKVAFSPINMEGYHKDFTHSVTVYRIIQELVHNAVKHAEAKNLIVQQAVQSTTLYITIEDDGKGFDTNNATSGIGISNVRNRVSVLEGTMHITSNHLGTTVNIELPI</sequence>
<comment type="catalytic activity">
    <reaction evidence="1">
        <text>ATP + protein L-histidine = ADP + protein N-phospho-L-histidine.</text>
        <dbReference type="EC" id="2.7.13.3"/>
    </reaction>
</comment>
<evidence type="ECO:0000256" key="5">
    <source>
        <dbReference type="ARBA" id="ARBA00022741"/>
    </source>
</evidence>
<keyword evidence="5" id="KW-0547">Nucleotide-binding</keyword>
<dbReference type="InterPro" id="IPR019734">
    <property type="entry name" value="TPR_rpt"/>
</dbReference>
<dbReference type="PROSITE" id="PS50109">
    <property type="entry name" value="HIS_KIN"/>
    <property type="match status" value="1"/>
</dbReference>
<dbReference type="InterPro" id="IPR050482">
    <property type="entry name" value="Sensor_HK_TwoCompSys"/>
</dbReference>